<evidence type="ECO:0000256" key="2">
    <source>
        <dbReference type="ARBA" id="ARBA00023125"/>
    </source>
</evidence>
<dbReference type="PANTHER" id="PTHR19303:SF73">
    <property type="entry name" value="PROTEIN PDC2"/>
    <property type="match status" value="1"/>
</dbReference>
<sequence>MKIRNSTYPEVEKCVRKWFVQCRDQNLPASELMWQQKAEDFVKELDSNSEFKASNGWLENFEKRHNRKICDETASVDASSCEE</sequence>
<dbReference type="PANTHER" id="PTHR19303">
    <property type="entry name" value="TRANSPOSON"/>
    <property type="match status" value="1"/>
</dbReference>
<evidence type="ECO:0000313" key="4">
    <source>
        <dbReference type="EMBL" id="GBO05892.1"/>
    </source>
</evidence>
<evidence type="ECO:0000256" key="1">
    <source>
        <dbReference type="ARBA" id="ARBA00004123"/>
    </source>
</evidence>
<evidence type="ECO:0000313" key="5">
    <source>
        <dbReference type="Proteomes" id="UP000499080"/>
    </source>
</evidence>
<comment type="subcellular location">
    <subcellularLocation>
        <location evidence="1">Nucleus</location>
    </subcellularLocation>
</comment>
<accession>A0A4Y2TZX9</accession>
<gene>
    <name evidence="4" type="ORF">AVEN_83276_1</name>
</gene>
<dbReference type="GO" id="GO:0003677">
    <property type="term" value="F:DNA binding"/>
    <property type="evidence" value="ECO:0007669"/>
    <property type="project" value="UniProtKB-KW"/>
</dbReference>
<dbReference type="InterPro" id="IPR009057">
    <property type="entry name" value="Homeodomain-like_sf"/>
</dbReference>
<proteinExistence type="predicted"/>
<evidence type="ECO:0000259" key="3">
    <source>
        <dbReference type="PROSITE" id="PS51253"/>
    </source>
</evidence>
<dbReference type="SUPFAM" id="SSF46689">
    <property type="entry name" value="Homeodomain-like"/>
    <property type="match status" value="1"/>
</dbReference>
<organism evidence="4 5">
    <name type="scientific">Araneus ventricosus</name>
    <name type="common">Orbweaver spider</name>
    <name type="synonym">Epeira ventricosa</name>
    <dbReference type="NCBI Taxonomy" id="182803"/>
    <lineage>
        <taxon>Eukaryota</taxon>
        <taxon>Metazoa</taxon>
        <taxon>Ecdysozoa</taxon>
        <taxon>Arthropoda</taxon>
        <taxon>Chelicerata</taxon>
        <taxon>Arachnida</taxon>
        <taxon>Araneae</taxon>
        <taxon>Araneomorphae</taxon>
        <taxon>Entelegynae</taxon>
        <taxon>Araneoidea</taxon>
        <taxon>Araneidae</taxon>
        <taxon>Araneus</taxon>
    </lineage>
</organism>
<reference evidence="4 5" key="1">
    <citation type="journal article" date="2019" name="Sci. Rep.">
        <title>Orb-weaving spider Araneus ventricosus genome elucidates the spidroin gene catalogue.</title>
        <authorList>
            <person name="Kono N."/>
            <person name="Nakamura H."/>
            <person name="Ohtoshi R."/>
            <person name="Moran D.A.P."/>
            <person name="Shinohara A."/>
            <person name="Yoshida Y."/>
            <person name="Fujiwara M."/>
            <person name="Mori M."/>
            <person name="Tomita M."/>
            <person name="Arakawa K."/>
        </authorList>
    </citation>
    <scope>NUCLEOTIDE SEQUENCE [LARGE SCALE GENOMIC DNA]</scope>
</reference>
<dbReference type="GO" id="GO:0005634">
    <property type="term" value="C:nucleus"/>
    <property type="evidence" value="ECO:0007669"/>
    <property type="project" value="UniProtKB-SubCell"/>
</dbReference>
<keyword evidence="5" id="KW-1185">Reference proteome</keyword>
<dbReference type="InterPro" id="IPR006600">
    <property type="entry name" value="HTH_CenpB_DNA-bd_dom"/>
</dbReference>
<dbReference type="Gene3D" id="1.10.10.60">
    <property type="entry name" value="Homeodomain-like"/>
    <property type="match status" value="1"/>
</dbReference>
<dbReference type="OrthoDB" id="7616131at2759"/>
<dbReference type="AlphaFoldDB" id="A0A4Y2TZX9"/>
<comment type="caution">
    <text evidence="4">The sequence shown here is derived from an EMBL/GenBank/DDBJ whole genome shotgun (WGS) entry which is preliminary data.</text>
</comment>
<name>A0A4Y2TZX9_ARAVE</name>
<dbReference type="Pfam" id="PF03221">
    <property type="entry name" value="HTH_Tnp_Tc5"/>
    <property type="match status" value="1"/>
</dbReference>
<keyword evidence="2" id="KW-0238">DNA-binding</keyword>
<dbReference type="InterPro" id="IPR050863">
    <property type="entry name" value="CenT-Element_Derived"/>
</dbReference>
<dbReference type="SMART" id="SM00674">
    <property type="entry name" value="CENPB"/>
    <property type="match status" value="1"/>
</dbReference>
<dbReference type="Proteomes" id="UP000499080">
    <property type="component" value="Unassembled WGS sequence"/>
</dbReference>
<dbReference type="PROSITE" id="PS51253">
    <property type="entry name" value="HTH_CENPB"/>
    <property type="match status" value="1"/>
</dbReference>
<feature type="domain" description="HTH CENPB-type" evidence="3">
    <location>
        <begin position="1"/>
        <end position="71"/>
    </location>
</feature>
<protein>
    <recommendedName>
        <fullName evidence="3">HTH CENPB-type domain-containing protein</fullName>
    </recommendedName>
</protein>
<dbReference type="EMBL" id="BGPR01032369">
    <property type="protein sequence ID" value="GBO05892.1"/>
    <property type="molecule type" value="Genomic_DNA"/>
</dbReference>